<dbReference type="Pfam" id="PF01872">
    <property type="entry name" value="RibD_C"/>
    <property type="match status" value="1"/>
</dbReference>
<evidence type="ECO:0000313" key="3">
    <source>
        <dbReference type="Proteomes" id="UP000051568"/>
    </source>
</evidence>
<proteinExistence type="predicted"/>
<dbReference type="GO" id="GO:0008703">
    <property type="term" value="F:5-amino-6-(5-phosphoribosylamino)uracil reductase activity"/>
    <property type="evidence" value="ECO:0007669"/>
    <property type="project" value="InterPro"/>
</dbReference>
<name>A0A0R2IR01_9LACO</name>
<feature type="domain" description="Bacterial bifunctional deaminase-reductase C-terminal" evidence="1">
    <location>
        <begin position="4"/>
        <end position="163"/>
    </location>
</feature>
<dbReference type="Proteomes" id="UP000051568">
    <property type="component" value="Unassembled WGS sequence"/>
</dbReference>
<dbReference type="AlphaFoldDB" id="A0A0R2IR01"/>
<dbReference type="PANTHER" id="PTHR38011:SF11">
    <property type="entry name" value="2,5-DIAMINO-6-RIBOSYLAMINO-4(3H)-PYRIMIDINONE 5'-PHOSPHATE REDUCTASE"/>
    <property type="match status" value="1"/>
</dbReference>
<dbReference type="PANTHER" id="PTHR38011">
    <property type="entry name" value="DIHYDROFOLATE REDUCTASE FAMILY PROTEIN (AFU_ORTHOLOGUE AFUA_8G06820)"/>
    <property type="match status" value="1"/>
</dbReference>
<sequence>MRQVQFYGAISLDGYLATPQHDLQWLFDTAGGDKANSDHFFKQVDTTIMGRKTYEVTKNTMGDELLFPDKTNYVLSRTREGQTRDATYMNQSPVDLVRHLQAQSGGNIWIVGGGQIVTDLVAEDLIDEWWIQIAPVLLGKGIRLFPEGDYERRLELIDVTHYDQLAELHLKRKNR</sequence>
<keyword evidence="3" id="KW-1185">Reference proteome</keyword>
<dbReference type="EMBL" id="JQBR01000002">
    <property type="protein sequence ID" value="KRN67182.1"/>
    <property type="molecule type" value="Genomic_DNA"/>
</dbReference>
<evidence type="ECO:0000313" key="2">
    <source>
        <dbReference type="EMBL" id="KRN67182.1"/>
    </source>
</evidence>
<accession>A0A0R2IR01</accession>
<dbReference type="InterPro" id="IPR002734">
    <property type="entry name" value="RibDG_C"/>
</dbReference>
<comment type="caution">
    <text evidence="2">The sequence shown here is derived from an EMBL/GenBank/DDBJ whole genome shotgun (WGS) entry which is preliminary data.</text>
</comment>
<organism evidence="2 3">
    <name type="scientific">Pediococcus cellicola</name>
    <dbReference type="NCBI Taxonomy" id="319652"/>
    <lineage>
        <taxon>Bacteria</taxon>
        <taxon>Bacillati</taxon>
        <taxon>Bacillota</taxon>
        <taxon>Bacilli</taxon>
        <taxon>Lactobacillales</taxon>
        <taxon>Lactobacillaceae</taxon>
        <taxon>Pediococcus</taxon>
    </lineage>
</organism>
<dbReference type="InterPro" id="IPR050765">
    <property type="entry name" value="Riboflavin_Biosynth_HTPR"/>
</dbReference>
<dbReference type="InterPro" id="IPR024072">
    <property type="entry name" value="DHFR-like_dom_sf"/>
</dbReference>
<dbReference type="RefSeq" id="WP_057748803.1">
    <property type="nucleotide sequence ID" value="NZ_BJVH01000003.1"/>
</dbReference>
<evidence type="ECO:0000259" key="1">
    <source>
        <dbReference type="Pfam" id="PF01872"/>
    </source>
</evidence>
<dbReference type="SUPFAM" id="SSF53597">
    <property type="entry name" value="Dihydrofolate reductase-like"/>
    <property type="match status" value="1"/>
</dbReference>
<reference evidence="2 3" key="1">
    <citation type="journal article" date="2015" name="Genome Announc.">
        <title>Expanding the biotechnology potential of lactobacilli through comparative genomics of 213 strains and associated genera.</title>
        <authorList>
            <person name="Sun Z."/>
            <person name="Harris H.M."/>
            <person name="McCann A."/>
            <person name="Guo C."/>
            <person name="Argimon S."/>
            <person name="Zhang W."/>
            <person name="Yang X."/>
            <person name="Jeffery I.B."/>
            <person name="Cooney J.C."/>
            <person name="Kagawa T.F."/>
            <person name="Liu W."/>
            <person name="Song Y."/>
            <person name="Salvetti E."/>
            <person name="Wrobel A."/>
            <person name="Rasinkangas P."/>
            <person name="Parkhill J."/>
            <person name="Rea M.C."/>
            <person name="O'Sullivan O."/>
            <person name="Ritari J."/>
            <person name="Douillard F.P."/>
            <person name="Paul Ross R."/>
            <person name="Yang R."/>
            <person name="Briner A.E."/>
            <person name="Felis G.E."/>
            <person name="de Vos W.M."/>
            <person name="Barrangou R."/>
            <person name="Klaenhammer T.R."/>
            <person name="Caufield P.W."/>
            <person name="Cui Y."/>
            <person name="Zhang H."/>
            <person name="O'Toole P.W."/>
        </authorList>
    </citation>
    <scope>NUCLEOTIDE SEQUENCE [LARGE SCALE GENOMIC DNA]</scope>
    <source>
        <strain evidence="2 3">DSM 17757</strain>
    </source>
</reference>
<gene>
    <name evidence="2" type="ORF">IV80_GL000712</name>
</gene>
<dbReference type="GO" id="GO:0009231">
    <property type="term" value="P:riboflavin biosynthetic process"/>
    <property type="evidence" value="ECO:0007669"/>
    <property type="project" value="InterPro"/>
</dbReference>
<protein>
    <submittedName>
        <fullName evidence="2">Reductase</fullName>
    </submittedName>
</protein>
<dbReference type="PATRIC" id="fig|319652.3.peg.720"/>
<dbReference type="Gene3D" id="3.40.430.10">
    <property type="entry name" value="Dihydrofolate Reductase, subunit A"/>
    <property type="match status" value="1"/>
</dbReference>
<dbReference type="OrthoDB" id="195113at2"/>
<dbReference type="STRING" id="319652.IV80_GL000712"/>